<organism evidence="1 2">
    <name type="scientific">Elysia crispata</name>
    <name type="common">lettuce slug</name>
    <dbReference type="NCBI Taxonomy" id="231223"/>
    <lineage>
        <taxon>Eukaryota</taxon>
        <taxon>Metazoa</taxon>
        <taxon>Spiralia</taxon>
        <taxon>Lophotrochozoa</taxon>
        <taxon>Mollusca</taxon>
        <taxon>Gastropoda</taxon>
        <taxon>Heterobranchia</taxon>
        <taxon>Euthyneura</taxon>
        <taxon>Panpulmonata</taxon>
        <taxon>Sacoglossa</taxon>
        <taxon>Placobranchoidea</taxon>
        <taxon>Plakobranchidae</taxon>
        <taxon>Elysia</taxon>
    </lineage>
</organism>
<name>A0AAE1DWD4_9GAST</name>
<dbReference type="AlphaFoldDB" id="A0AAE1DWD4"/>
<dbReference type="EMBL" id="JAWDGP010002318">
    <property type="protein sequence ID" value="KAK3783988.1"/>
    <property type="molecule type" value="Genomic_DNA"/>
</dbReference>
<proteinExistence type="predicted"/>
<gene>
    <name evidence="1" type="ORF">RRG08_059396</name>
</gene>
<accession>A0AAE1DWD4</accession>
<reference evidence="1" key="1">
    <citation type="journal article" date="2023" name="G3 (Bethesda)">
        <title>A reference genome for the long-term kleptoplast-retaining sea slug Elysia crispata morphotype clarki.</title>
        <authorList>
            <person name="Eastman K.E."/>
            <person name="Pendleton A.L."/>
            <person name="Shaikh M.A."/>
            <person name="Suttiyut T."/>
            <person name="Ogas R."/>
            <person name="Tomko P."/>
            <person name="Gavelis G."/>
            <person name="Widhalm J.R."/>
            <person name="Wisecaver J.H."/>
        </authorList>
    </citation>
    <scope>NUCLEOTIDE SEQUENCE</scope>
    <source>
        <strain evidence="1">ECLA1</strain>
    </source>
</reference>
<evidence type="ECO:0000313" key="2">
    <source>
        <dbReference type="Proteomes" id="UP001283361"/>
    </source>
</evidence>
<dbReference type="Proteomes" id="UP001283361">
    <property type="component" value="Unassembled WGS sequence"/>
</dbReference>
<protein>
    <submittedName>
        <fullName evidence="1">Uncharacterized protein</fullName>
    </submittedName>
</protein>
<sequence length="126" mass="14352">MAMILFDMRVRLAPDGKPEPDQLWLPVTPRNYGKISSCAVKAFLVTKRFTSLPRTHQARGVQYDDEHKELDHTISTSLLLDLSLQARGFRLLPGEHFQGAGEYTLSQPPFSKMSFPLRARGVQYMM</sequence>
<comment type="caution">
    <text evidence="1">The sequence shown here is derived from an EMBL/GenBank/DDBJ whole genome shotgun (WGS) entry which is preliminary data.</text>
</comment>
<keyword evidence="2" id="KW-1185">Reference proteome</keyword>
<evidence type="ECO:0000313" key="1">
    <source>
        <dbReference type="EMBL" id="KAK3783988.1"/>
    </source>
</evidence>